<name>A0A151UAC1_CAJCA</name>
<dbReference type="InterPro" id="IPR001841">
    <property type="entry name" value="Znf_RING"/>
</dbReference>
<evidence type="ECO:0000313" key="9">
    <source>
        <dbReference type="Proteomes" id="UP000075243"/>
    </source>
</evidence>
<dbReference type="GO" id="GO:0016567">
    <property type="term" value="P:protein ubiquitination"/>
    <property type="evidence" value="ECO:0007669"/>
    <property type="project" value="TreeGrafter"/>
</dbReference>
<keyword evidence="9" id="KW-1185">Reference proteome</keyword>
<evidence type="ECO:0000256" key="5">
    <source>
        <dbReference type="ARBA" id="ARBA00022833"/>
    </source>
</evidence>
<evidence type="ECO:0000259" key="7">
    <source>
        <dbReference type="PROSITE" id="PS50089"/>
    </source>
</evidence>
<sequence>MFDITERSDCYCFRVRTEEPLKPKWRDILKFNVNVTNQRYTYYSSPSRRLMGPTILFGNLVPITCEGFIEHNHGFLRSVLWPSPDDIPECLDQLARRIAFRVREHLKVQTNTCADDSECREFHLDLDIFIVSVQHDDEAIESDDEDDDEEDEEDAVIEESMQQGVRMVPASKEAIESLKAFTVDSSFLKIEKCNICMDKFQDEYGNSLSLLSMPCNHVFHGHCIVKWLQTSHMCPLCRYPMPIAKDD</sequence>
<dbReference type="InterPro" id="IPR013083">
    <property type="entry name" value="Znf_RING/FYVE/PHD"/>
</dbReference>
<evidence type="ECO:0000313" key="8">
    <source>
        <dbReference type="EMBL" id="KYP76265.1"/>
    </source>
</evidence>
<feature type="domain" description="RING-type" evidence="7">
    <location>
        <begin position="193"/>
        <end position="238"/>
    </location>
</feature>
<dbReference type="OrthoDB" id="3365801at2759"/>
<keyword evidence="5" id="KW-0862">Zinc</keyword>
<keyword evidence="3" id="KW-0479">Metal-binding</keyword>
<dbReference type="GO" id="GO:0008270">
    <property type="term" value="F:zinc ion binding"/>
    <property type="evidence" value="ECO:0007669"/>
    <property type="project" value="UniProtKB-KW"/>
</dbReference>
<dbReference type="Pfam" id="PF13639">
    <property type="entry name" value="zf-RING_2"/>
    <property type="match status" value="1"/>
</dbReference>
<evidence type="ECO:0000256" key="3">
    <source>
        <dbReference type="ARBA" id="ARBA00022723"/>
    </source>
</evidence>
<dbReference type="EMBL" id="CM003603">
    <property type="protein sequence ID" value="KYP76265.1"/>
    <property type="molecule type" value="Genomic_DNA"/>
</dbReference>
<protein>
    <recommendedName>
        <fullName evidence="2">RING-type E3 ubiquitin transferase</fullName>
        <ecNumber evidence="2">2.3.2.27</ecNumber>
    </recommendedName>
</protein>
<dbReference type="PANTHER" id="PTHR15710:SF77">
    <property type="entry name" value="RING-H2 FINGER PROTEIN ATL21B"/>
    <property type="match status" value="1"/>
</dbReference>
<dbReference type="EC" id="2.3.2.27" evidence="2"/>
<gene>
    <name evidence="8" type="ORF">KK1_020498</name>
</gene>
<dbReference type="Gramene" id="C.cajan_19911.t">
    <property type="protein sequence ID" value="C.cajan_19911.t.cds1"/>
    <property type="gene ID" value="C.cajan_19911"/>
</dbReference>
<dbReference type="PROSITE" id="PS50089">
    <property type="entry name" value="ZF_RING_2"/>
    <property type="match status" value="1"/>
</dbReference>
<evidence type="ECO:0000256" key="4">
    <source>
        <dbReference type="ARBA" id="ARBA00022771"/>
    </source>
</evidence>
<dbReference type="AlphaFoldDB" id="A0A151UAC1"/>
<proteinExistence type="predicted"/>
<comment type="catalytic activity">
    <reaction evidence="1">
        <text>S-ubiquitinyl-[E2 ubiquitin-conjugating enzyme]-L-cysteine + [acceptor protein]-L-lysine = [E2 ubiquitin-conjugating enzyme]-L-cysteine + N(6)-ubiquitinyl-[acceptor protein]-L-lysine.</text>
        <dbReference type="EC" id="2.3.2.27"/>
    </reaction>
</comment>
<dbReference type="GO" id="GO:0005737">
    <property type="term" value="C:cytoplasm"/>
    <property type="evidence" value="ECO:0007669"/>
    <property type="project" value="TreeGrafter"/>
</dbReference>
<accession>A0A151UAC1</accession>
<reference evidence="8 9" key="1">
    <citation type="journal article" date="2012" name="Nat. Biotechnol.">
        <title>Draft genome sequence of pigeonpea (Cajanus cajan), an orphan legume crop of resource-poor farmers.</title>
        <authorList>
            <person name="Varshney R.K."/>
            <person name="Chen W."/>
            <person name="Li Y."/>
            <person name="Bharti A.K."/>
            <person name="Saxena R.K."/>
            <person name="Schlueter J.A."/>
            <person name="Donoghue M.T."/>
            <person name="Azam S."/>
            <person name="Fan G."/>
            <person name="Whaley A.M."/>
            <person name="Farmer A.D."/>
            <person name="Sheridan J."/>
            <person name="Iwata A."/>
            <person name="Tuteja R."/>
            <person name="Penmetsa R.V."/>
            <person name="Wu W."/>
            <person name="Upadhyaya H.D."/>
            <person name="Yang S.P."/>
            <person name="Shah T."/>
            <person name="Saxena K.B."/>
            <person name="Michael T."/>
            <person name="McCombie W.R."/>
            <person name="Yang B."/>
            <person name="Zhang G."/>
            <person name="Yang H."/>
            <person name="Wang J."/>
            <person name="Spillane C."/>
            <person name="Cook D.R."/>
            <person name="May G.D."/>
            <person name="Xu X."/>
            <person name="Jackson S.A."/>
        </authorList>
    </citation>
    <scope>NUCLEOTIDE SEQUENCE [LARGE SCALE GENOMIC DNA]</scope>
    <source>
        <strain evidence="9">cv. Asha</strain>
    </source>
</reference>
<dbReference type="OMA" id="SECREFH"/>
<keyword evidence="4 6" id="KW-0863">Zinc-finger</keyword>
<dbReference type="Gene3D" id="3.30.40.10">
    <property type="entry name" value="Zinc/RING finger domain, C3HC4 (zinc finger)"/>
    <property type="match status" value="1"/>
</dbReference>
<dbReference type="PANTHER" id="PTHR15710">
    <property type="entry name" value="E3 UBIQUITIN-PROTEIN LIGASE PRAJA"/>
    <property type="match status" value="1"/>
</dbReference>
<dbReference type="SMART" id="SM00184">
    <property type="entry name" value="RING"/>
    <property type="match status" value="1"/>
</dbReference>
<evidence type="ECO:0000256" key="6">
    <source>
        <dbReference type="PROSITE-ProRule" id="PRU00175"/>
    </source>
</evidence>
<dbReference type="Proteomes" id="UP000075243">
    <property type="component" value="Chromosome 1"/>
</dbReference>
<evidence type="ECO:0000256" key="2">
    <source>
        <dbReference type="ARBA" id="ARBA00012483"/>
    </source>
</evidence>
<evidence type="ECO:0000256" key="1">
    <source>
        <dbReference type="ARBA" id="ARBA00000900"/>
    </source>
</evidence>
<organism evidence="8 9">
    <name type="scientific">Cajanus cajan</name>
    <name type="common">Pigeon pea</name>
    <name type="synonym">Cajanus indicus</name>
    <dbReference type="NCBI Taxonomy" id="3821"/>
    <lineage>
        <taxon>Eukaryota</taxon>
        <taxon>Viridiplantae</taxon>
        <taxon>Streptophyta</taxon>
        <taxon>Embryophyta</taxon>
        <taxon>Tracheophyta</taxon>
        <taxon>Spermatophyta</taxon>
        <taxon>Magnoliopsida</taxon>
        <taxon>eudicotyledons</taxon>
        <taxon>Gunneridae</taxon>
        <taxon>Pentapetalae</taxon>
        <taxon>rosids</taxon>
        <taxon>fabids</taxon>
        <taxon>Fabales</taxon>
        <taxon>Fabaceae</taxon>
        <taxon>Papilionoideae</taxon>
        <taxon>50 kb inversion clade</taxon>
        <taxon>NPAAA clade</taxon>
        <taxon>indigoferoid/millettioid clade</taxon>
        <taxon>Phaseoleae</taxon>
        <taxon>Cajanus</taxon>
    </lineage>
</organism>
<dbReference type="GO" id="GO:0061630">
    <property type="term" value="F:ubiquitin protein ligase activity"/>
    <property type="evidence" value="ECO:0007669"/>
    <property type="project" value="UniProtKB-EC"/>
</dbReference>
<dbReference type="SUPFAM" id="SSF57850">
    <property type="entry name" value="RING/U-box"/>
    <property type="match status" value="1"/>
</dbReference>